<gene>
    <name evidence="1" type="ORF">JIN85_20730</name>
</gene>
<dbReference type="AlphaFoldDB" id="A0A934SAJ6"/>
<feature type="non-terminal residue" evidence="1">
    <location>
        <position position="222"/>
    </location>
</feature>
<sequence>MNEIRPVGSALPPRRDSLVQAADVSPGGIDVVQARKRLDVLTSPYQVPRSQDRMLEYFERDQVPAHVRMTLASALNGDLVHQQLLFIAMVDTWPKLQKNINEIARLVSIAPWKVHAFARRGEKPKAGAEKLAKEVENLMWTMKPDVTRRENGFEGTIKALAMGYYFGHSVSEIRWQRQKDGSLKPRATKPLMARYFGYPSGWATDSDQEDRLMLDREGGLGA</sequence>
<dbReference type="InterPro" id="IPR009279">
    <property type="entry name" value="Portal_Mu"/>
</dbReference>
<reference evidence="1" key="1">
    <citation type="submission" date="2021-01" db="EMBL/GenBank/DDBJ databases">
        <title>Modified the classification status of verrucomicrobia.</title>
        <authorList>
            <person name="Feng X."/>
        </authorList>
    </citation>
    <scope>NUCLEOTIDE SEQUENCE</scope>
    <source>
        <strain evidence="1">KCTC 22041</strain>
    </source>
</reference>
<dbReference type="RefSeq" id="WP_200274410.1">
    <property type="nucleotide sequence ID" value="NZ_JAENIJ010000143.1"/>
</dbReference>
<dbReference type="Proteomes" id="UP000603141">
    <property type="component" value="Unassembled WGS sequence"/>
</dbReference>
<name>A0A934SAJ6_9BACT</name>
<proteinExistence type="predicted"/>
<accession>A0A934SAJ6</accession>
<evidence type="ECO:0000313" key="1">
    <source>
        <dbReference type="EMBL" id="MBK1884848.1"/>
    </source>
</evidence>
<keyword evidence="2" id="KW-1185">Reference proteome</keyword>
<dbReference type="EMBL" id="JAENIJ010000143">
    <property type="protein sequence ID" value="MBK1884848.1"/>
    <property type="molecule type" value="Genomic_DNA"/>
</dbReference>
<organism evidence="1 2">
    <name type="scientific">Luteolibacter pohnpeiensis</name>
    <dbReference type="NCBI Taxonomy" id="454153"/>
    <lineage>
        <taxon>Bacteria</taxon>
        <taxon>Pseudomonadati</taxon>
        <taxon>Verrucomicrobiota</taxon>
        <taxon>Verrucomicrobiia</taxon>
        <taxon>Verrucomicrobiales</taxon>
        <taxon>Verrucomicrobiaceae</taxon>
        <taxon>Luteolibacter</taxon>
    </lineage>
</organism>
<dbReference type="Pfam" id="PF06074">
    <property type="entry name" value="Portal_Mu"/>
    <property type="match status" value="1"/>
</dbReference>
<comment type="caution">
    <text evidence="1">The sequence shown here is derived from an EMBL/GenBank/DDBJ whole genome shotgun (WGS) entry which is preliminary data.</text>
</comment>
<protein>
    <submittedName>
        <fullName evidence="1">Uncharacterized protein</fullName>
    </submittedName>
</protein>
<evidence type="ECO:0000313" key="2">
    <source>
        <dbReference type="Proteomes" id="UP000603141"/>
    </source>
</evidence>